<protein>
    <recommendedName>
        <fullName evidence="2">Transcription activator GCR1-like domain-containing protein</fullName>
    </recommendedName>
</protein>
<reference evidence="3 4" key="1">
    <citation type="submission" date="2016-07" db="EMBL/GenBank/DDBJ databases">
        <title>Pervasive Adenine N6-methylation of Active Genes in Fungi.</title>
        <authorList>
            <consortium name="DOE Joint Genome Institute"/>
            <person name="Mondo S.J."/>
            <person name="Dannebaum R.O."/>
            <person name="Kuo R.C."/>
            <person name="Labutti K."/>
            <person name="Haridas S."/>
            <person name="Kuo A."/>
            <person name="Salamov A."/>
            <person name="Ahrendt S.R."/>
            <person name="Lipzen A."/>
            <person name="Sullivan W."/>
            <person name="Andreopoulos W.B."/>
            <person name="Clum A."/>
            <person name="Lindquist E."/>
            <person name="Daum C."/>
            <person name="Ramamoorthy G.K."/>
            <person name="Gryganskyi A."/>
            <person name="Culley D."/>
            <person name="Magnuson J.K."/>
            <person name="James T.Y."/>
            <person name="O'Malley M.A."/>
            <person name="Stajich J.E."/>
            <person name="Spatafora J.W."/>
            <person name="Visel A."/>
            <person name="Grigoriev I.V."/>
        </authorList>
    </citation>
    <scope>NUCLEOTIDE SEQUENCE [LARGE SCALE GENOMIC DNA]</scope>
    <source>
        <strain evidence="3 4">NRRL 3116</strain>
    </source>
</reference>
<feature type="compositionally biased region" description="Polar residues" evidence="1">
    <location>
        <begin position="191"/>
        <end position="203"/>
    </location>
</feature>
<feature type="region of interest" description="Disordered" evidence="1">
    <location>
        <begin position="191"/>
        <end position="230"/>
    </location>
</feature>
<dbReference type="OrthoDB" id="2449199at2759"/>
<keyword evidence="4" id="KW-1185">Reference proteome</keyword>
<accession>A0A1Y2GT07</accession>
<dbReference type="EMBL" id="MCFF01000013">
    <property type="protein sequence ID" value="ORZ20118.1"/>
    <property type="molecule type" value="Genomic_DNA"/>
</dbReference>
<feature type="region of interest" description="Disordered" evidence="1">
    <location>
        <begin position="243"/>
        <end position="263"/>
    </location>
</feature>
<proteinExistence type="predicted"/>
<dbReference type="RefSeq" id="XP_021882658.1">
    <property type="nucleotide sequence ID" value="XM_022023780.1"/>
</dbReference>
<dbReference type="Gene3D" id="1.10.443.20">
    <property type="entry name" value="Centromere DNA-binding protein complex CBF3 subunit, domain 2"/>
    <property type="match status" value="1"/>
</dbReference>
<feature type="compositionally biased region" description="Low complexity" evidence="1">
    <location>
        <begin position="243"/>
        <end position="255"/>
    </location>
</feature>
<organism evidence="3 4">
    <name type="scientific">Lobosporangium transversale</name>
    <dbReference type="NCBI Taxonomy" id="64571"/>
    <lineage>
        <taxon>Eukaryota</taxon>
        <taxon>Fungi</taxon>
        <taxon>Fungi incertae sedis</taxon>
        <taxon>Mucoromycota</taxon>
        <taxon>Mortierellomycotina</taxon>
        <taxon>Mortierellomycetes</taxon>
        <taxon>Mortierellales</taxon>
        <taxon>Mortierellaceae</taxon>
        <taxon>Lobosporangium</taxon>
    </lineage>
</organism>
<feature type="compositionally biased region" description="Low complexity" evidence="1">
    <location>
        <begin position="204"/>
        <end position="223"/>
    </location>
</feature>
<dbReference type="InterPro" id="IPR038279">
    <property type="entry name" value="Ndc10_dom2_sf"/>
</dbReference>
<evidence type="ECO:0000313" key="4">
    <source>
        <dbReference type="Proteomes" id="UP000193648"/>
    </source>
</evidence>
<comment type="caution">
    <text evidence="3">The sequence shown here is derived from an EMBL/GenBank/DDBJ whole genome shotgun (WGS) entry which is preliminary data.</text>
</comment>
<dbReference type="AlphaFoldDB" id="A0A1Y2GT07"/>
<dbReference type="GO" id="GO:0003677">
    <property type="term" value="F:DNA binding"/>
    <property type="evidence" value="ECO:0007669"/>
    <property type="project" value="InterPro"/>
</dbReference>
<name>A0A1Y2GT07_9FUNG</name>
<dbReference type="GeneID" id="33565624"/>
<dbReference type="Proteomes" id="UP000193648">
    <property type="component" value="Unassembled WGS sequence"/>
</dbReference>
<evidence type="ECO:0000256" key="1">
    <source>
        <dbReference type="SAM" id="MobiDB-lite"/>
    </source>
</evidence>
<feature type="domain" description="Transcription activator GCR1-like" evidence="2">
    <location>
        <begin position="302"/>
        <end position="367"/>
    </location>
</feature>
<dbReference type="InParanoid" id="A0A1Y2GT07"/>
<gene>
    <name evidence="3" type="ORF">BCR41DRAFT_351323</name>
</gene>
<evidence type="ECO:0000259" key="2">
    <source>
        <dbReference type="Pfam" id="PF12550"/>
    </source>
</evidence>
<sequence>MDVPAINILSLLAHLRKVILQDAVVLMDISSENHLSNYSLHGIFRHKVFQDPQFHSYRLALKDAMANATSPYLDSLNANSPAIVNELRGVSTKLGHDLQHVQASIDNLTQRADEISSNTRTLKGDFIDERHRQSEATALAVSGEFNRFAASMLNIMKQVAQQLQVSVAEESVSLGLTSNMQPAKGLGLASNQSRLQKQKPTQRQAQEQHGQGLEQQQMNQDNNQDQDQDQNYEQGQNIQELNQQQEQAQQEPGQKQQDEVGQDIPLVQKRFKKLWTDSRIKEIQNLENSLATPQMEVTIDKYDMLHQKHSLREHWNEWFYGHNDYPSIWRLNKFKGGSWRASNSARRYKFKKDVIYSILDRMLTMEGELRDRERVALNEVEQLLVSSSLNKYYNDLHS</sequence>
<dbReference type="InterPro" id="IPR022210">
    <property type="entry name" value="TF_GCR1-like"/>
</dbReference>
<dbReference type="Pfam" id="PF12550">
    <property type="entry name" value="GCR1_C"/>
    <property type="match status" value="1"/>
</dbReference>
<evidence type="ECO:0000313" key="3">
    <source>
        <dbReference type="EMBL" id="ORZ20118.1"/>
    </source>
</evidence>